<protein>
    <submittedName>
        <fullName evidence="20">Dynein heavy chain 8, axonemal-like</fullName>
    </submittedName>
</protein>
<sequence length="807" mass="93217">MNKWVFQLVFLFQANLAVQQSKYDKANQNLREAEGILKQKDEDLRIVQNEFDAVIAERQEIVDLADACQAKMDTASALIGGLSGERIRWTNQLTLFRSEIERLTGDAVILTAFLFYCGPFNQEFRSLLQKHWINFIQGRKIAFSVDVNVTDALSDVATINEWNLQGLPNDELSTQNAIIVTNASRYPLLIDPQLQGKTWIKNKESECGLQITNLSHKYFRNHLEDCVSLGNPLLIEDVMEELDPILDNLLDKNFLKMGTSLKVILGDKEVDMNKDFRMYITTKFPNPSYTPEIFARTSIIDFSVTMKGLEDQLLSRVILAEKRELETGRTKLVTDITANKRKIQELEANLLHKLTTVQGSLLDDVELMTVLTTTQKTAAEVTLKLNLARDTEIKVNIAREEFRSVATRGSVLYFLICDMSKVNCMYQTSLMQFLERFDLSLIRSEKSPVISKRINTIIEVLTHQIYAYTARGLYENHKFLFLIMMTLKIDLQRRSISHEEFEYFIKGGAGLDLSTIRPKQCKWITDKTWLNLTALTSLRQFQHVLALIEASEKVWKNWYDKEAPELEVIPDGFNNLDSFRRLLFIRIVRVTLQNLLLAIEGVIIMNEDLRDTLDNIYDARIPNMWRSRSWNSSTLGFWITELLERNQQFSKWITIGRPDSFWMSGFFNPQGFLTAMRQEVARAHKGWALDNVTLYNEVTRQMIEEIRSPPNEGVYVHGLFLEGGGWDRRNNRLRESINKILHVEMPVILISALSGKIVKDVKLLYECPVYKKPMRTYITFIVSLSLPTNRPPEFWILRGVALLCDNK</sequence>
<keyword evidence="4" id="KW-0493">Microtubule</keyword>
<dbReference type="InterPro" id="IPR026983">
    <property type="entry name" value="DHC"/>
</dbReference>
<evidence type="ECO:0000256" key="5">
    <source>
        <dbReference type="ARBA" id="ARBA00022737"/>
    </source>
</evidence>
<feature type="coiled-coil region" evidence="14">
    <location>
        <begin position="16"/>
        <end position="50"/>
    </location>
</feature>
<dbReference type="AlphaFoldDB" id="A0A9R1TK90"/>
<feature type="domain" description="Dynein heavy chain coiled coil stalk" evidence="16">
    <location>
        <begin position="24"/>
        <end position="136"/>
    </location>
</feature>
<dbReference type="GO" id="GO:0005874">
    <property type="term" value="C:microtubule"/>
    <property type="evidence" value="ECO:0007669"/>
    <property type="project" value="UniProtKB-KW"/>
</dbReference>
<dbReference type="InterPro" id="IPR027417">
    <property type="entry name" value="P-loop_NTPase"/>
</dbReference>
<keyword evidence="7" id="KW-0067">ATP-binding</keyword>
<evidence type="ECO:0000256" key="14">
    <source>
        <dbReference type="SAM" id="Coils"/>
    </source>
</evidence>
<name>A0A9R1TK90_9HYME</name>
<dbReference type="RefSeq" id="XP_011311117.1">
    <property type="nucleotide sequence ID" value="XM_011312815.1"/>
</dbReference>
<dbReference type="Gene3D" id="3.40.50.300">
    <property type="entry name" value="P-loop containing nucleotide triphosphate hydrolases"/>
    <property type="match status" value="1"/>
</dbReference>
<evidence type="ECO:0000256" key="13">
    <source>
        <dbReference type="ARBA" id="ARBA00023273"/>
    </source>
</evidence>
<evidence type="ECO:0000313" key="20">
    <source>
        <dbReference type="RefSeq" id="XP_011311117.1"/>
    </source>
</evidence>
<keyword evidence="12" id="KW-0206">Cytoskeleton</keyword>
<dbReference type="Gene3D" id="1.20.920.20">
    <property type="match status" value="1"/>
</dbReference>
<keyword evidence="15" id="KW-0732">Signal</keyword>
<feature type="chain" id="PRO_5040433973" evidence="15">
    <location>
        <begin position="20"/>
        <end position="807"/>
    </location>
</feature>
<dbReference type="GeneID" id="105271335"/>
<dbReference type="GO" id="GO:0030286">
    <property type="term" value="C:dynein complex"/>
    <property type="evidence" value="ECO:0007669"/>
    <property type="project" value="UniProtKB-KW"/>
</dbReference>
<dbReference type="InterPro" id="IPR041228">
    <property type="entry name" value="Dynein_C"/>
</dbReference>
<evidence type="ECO:0000256" key="12">
    <source>
        <dbReference type="ARBA" id="ARBA00023212"/>
    </source>
</evidence>
<comment type="similarity">
    <text evidence="2">Belongs to the dynein heavy chain family.</text>
</comment>
<dbReference type="Gene3D" id="1.10.8.1220">
    <property type="match status" value="1"/>
</dbReference>
<dbReference type="Pfam" id="PF12777">
    <property type="entry name" value="MT"/>
    <property type="match status" value="1"/>
</dbReference>
<dbReference type="InterPro" id="IPR024743">
    <property type="entry name" value="Dynein_HC_stalk"/>
</dbReference>
<evidence type="ECO:0000259" key="17">
    <source>
        <dbReference type="Pfam" id="PF12781"/>
    </source>
</evidence>
<evidence type="ECO:0000256" key="4">
    <source>
        <dbReference type="ARBA" id="ARBA00022701"/>
    </source>
</evidence>
<keyword evidence="11" id="KW-0505">Motor protein</keyword>
<keyword evidence="3" id="KW-0963">Cytoplasm</keyword>
<feature type="domain" description="Dynein heavy chain C-terminal" evidence="18">
    <location>
        <begin position="585"/>
        <end position="804"/>
    </location>
</feature>
<dbReference type="InterPro" id="IPR043160">
    <property type="entry name" value="Dynein_C_barrel"/>
</dbReference>
<dbReference type="GO" id="GO:0031514">
    <property type="term" value="C:motile cilium"/>
    <property type="evidence" value="ECO:0007669"/>
    <property type="project" value="UniProtKB-ARBA"/>
</dbReference>
<dbReference type="PANTHER" id="PTHR22878:SF63">
    <property type="entry name" value="DYNEIN AXONEMAL HEAVY CHAIN 10"/>
    <property type="match status" value="1"/>
</dbReference>
<evidence type="ECO:0000259" key="18">
    <source>
        <dbReference type="Pfam" id="PF18199"/>
    </source>
</evidence>
<evidence type="ECO:0000256" key="8">
    <source>
        <dbReference type="ARBA" id="ARBA00023017"/>
    </source>
</evidence>
<dbReference type="FunFam" id="1.10.8.1220:FF:000001">
    <property type="entry name" value="Dynein axonemal heavy chain 5"/>
    <property type="match status" value="1"/>
</dbReference>
<evidence type="ECO:0000256" key="15">
    <source>
        <dbReference type="SAM" id="SignalP"/>
    </source>
</evidence>
<dbReference type="FunFam" id="3.40.50.300:FF:000049">
    <property type="entry name" value="Dynein, axonemal, heavy chain 5"/>
    <property type="match status" value="1"/>
</dbReference>
<dbReference type="FunFam" id="3.10.490.20:FF:000010">
    <property type="entry name" value="Dynein heavy chain, putative"/>
    <property type="match status" value="1"/>
</dbReference>
<dbReference type="GO" id="GO:0007018">
    <property type="term" value="P:microtubule-based movement"/>
    <property type="evidence" value="ECO:0007669"/>
    <property type="project" value="InterPro"/>
</dbReference>
<accession>A0A9R1TK90</accession>
<keyword evidence="9 14" id="KW-0175">Coiled coil</keyword>
<feature type="domain" description="Dynein heavy chain ATP-binding dynein motor region" evidence="17">
    <location>
        <begin position="161"/>
        <end position="381"/>
    </location>
</feature>
<gene>
    <name evidence="20" type="primary">LOC105271335</name>
</gene>
<dbReference type="Pfam" id="PF18199">
    <property type="entry name" value="Dynein_C"/>
    <property type="match status" value="1"/>
</dbReference>
<evidence type="ECO:0000313" key="19">
    <source>
        <dbReference type="Proteomes" id="UP000694866"/>
    </source>
</evidence>
<dbReference type="Gene3D" id="3.10.490.20">
    <property type="match status" value="1"/>
</dbReference>
<dbReference type="GO" id="GO:0005524">
    <property type="term" value="F:ATP binding"/>
    <property type="evidence" value="ECO:0007669"/>
    <property type="project" value="UniProtKB-KW"/>
</dbReference>
<reference evidence="20" key="1">
    <citation type="submission" date="2025-08" db="UniProtKB">
        <authorList>
            <consortium name="RefSeq"/>
        </authorList>
    </citation>
    <scope>IDENTIFICATION</scope>
    <source>
        <strain evidence="20">USDA-PBARC FA_bdor</strain>
        <tissue evidence="20">Whole organism</tissue>
    </source>
</reference>
<dbReference type="InterPro" id="IPR035706">
    <property type="entry name" value="AAA_9"/>
</dbReference>
<dbReference type="Gene3D" id="6.10.140.1060">
    <property type="match status" value="1"/>
</dbReference>
<dbReference type="KEGG" id="fas:105271335"/>
<proteinExistence type="inferred from homology"/>
<dbReference type="Proteomes" id="UP000694866">
    <property type="component" value="Unplaced"/>
</dbReference>
<evidence type="ECO:0000256" key="9">
    <source>
        <dbReference type="ARBA" id="ARBA00023054"/>
    </source>
</evidence>
<evidence type="ECO:0000256" key="3">
    <source>
        <dbReference type="ARBA" id="ARBA00022490"/>
    </source>
</evidence>
<dbReference type="OrthoDB" id="7559989at2759"/>
<dbReference type="GO" id="GO:0005930">
    <property type="term" value="C:axoneme"/>
    <property type="evidence" value="ECO:0007669"/>
    <property type="project" value="UniProtKB-SubCell"/>
</dbReference>
<dbReference type="GO" id="GO:0051959">
    <property type="term" value="F:dynein light intermediate chain binding"/>
    <property type="evidence" value="ECO:0007669"/>
    <property type="project" value="InterPro"/>
</dbReference>
<feature type="signal peptide" evidence="15">
    <location>
        <begin position="1"/>
        <end position="19"/>
    </location>
</feature>
<keyword evidence="6" id="KW-0547">Nucleotide-binding</keyword>
<evidence type="ECO:0000256" key="2">
    <source>
        <dbReference type="ARBA" id="ARBA00008887"/>
    </source>
</evidence>
<keyword evidence="8" id="KW-0243">Dynein</keyword>
<keyword evidence="13" id="KW-0966">Cell projection</keyword>
<evidence type="ECO:0000256" key="6">
    <source>
        <dbReference type="ARBA" id="ARBA00022741"/>
    </source>
</evidence>
<comment type="subcellular location">
    <subcellularLocation>
        <location evidence="1">Cytoplasm</location>
        <location evidence="1">Cytoskeleton</location>
        <location evidence="1">Cilium axoneme</location>
    </subcellularLocation>
</comment>
<keyword evidence="19" id="KW-1185">Reference proteome</keyword>
<evidence type="ECO:0000256" key="7">
    <source>
        <dbReference type="ARBA" id="ARBA00022840"/>
    </source>
</evidence>
<organism evidence="19 20">
    <name type="scientific">Fopius arisanus</name>
    <dbReference type="NCBI Taxonomy" id="64838"/>
    <lineage>
        <taxon>Eukaryota</taxon>
        <taxon>Metazoa</taxon>
        <taxon>Ecdysozoa</taxon>
        <taxon>Arthropoda</taxon>
        <taxon>Hexapoda</taxon>
        <taxon>Insecta</taxon>
        <taxon>Pterygota</taxon>
        <taxon>Neoptera</taxon>
        <taxon>Endopterygota</taxon>
        <taxon>Hymenoptera</taxon>
        <taxon>Apocrita</taxon>
        <taxon>Ichneumonoidea</taxon>
        <taxon>Braconidae</taxon>
        <taxon>Opiinae</taxon>
        <taxon>Fopius</taxon>
    </lineage>
</organism>
<dbReference type="PANTHER" id="PTHR22878">
    <property type="entry name" value="DYNEIN HEAVY CHAIN 6, AXONEMAL-LIKE-RELATED"/>
    <property type="match status" value="1"/>
</dbReference>
<dbReference type="GO" id="GO:0045505">
    <property type="term" value="F:dynein intermediate chain binding"/>
    <property type="evidence" value="ECO:0007669"/>
    <property type="project" value="InterPro"/>
</dbReference>
<evidence type="ECO:0000256" key="11">
    <source>
        <dbReference type="ARBA" id="ARBA00023175"/>
    </source>
</evidence>
<evidence type="ECO:0000259" key="16">
    <source>
        <dbReference type="Pfam" id="PF12777"/>
    </source>
</evidence>
<keyword evidence="10" id="KW-0969">Cilium</keyword>
<dbReference type="Pfam" id="PF12781">
    <property type="entry name" value="AAA_9"/>
    <property type="match status" value="1"/>
</dbReference>
<dbReference type="Gene3D" id="1.20.1270.280">
    <property type="match status" value="1"/>
</dbReference>
<evidence type="ECO:0000256" key="1">
    <source>
        <dbReference type="ARBA" id="ARBA00004430"/>
    </source>
</evidence>
<keyword evidence="5" id="KW-0677">Repeat</keyword>
<evidence type="ECO:0000256" key="10">
    <source>
        <dbReference type="ARBA" id="ARBA00023069"/>
    </source>
</evidence>